<comment type="caution">
    <text evidence="4">The sequence shown here is derived from an EMBL/GenBank/DDBJ whole genome shotgun (WGS) entry which is preliminary data.</text>
</comment>
<dbReference type="InterPro" id="IPR029444">
    <property type="entry name" value="INTS5_C"/>
</dbReference>
<evidence type="ECO:0000313" key="5">
    <source>
        <dbReference type="Proteomes" id="UP000440578"/>
    </source>
</evidence>
<dbReference type="GO" id="GO:0032039">
    <property type="term" value="C:integrator complex"/>
    <property type="evidence" value="ECO:0007669"/>
    <property type="project" value="InterPro"/>
</dbReference>
<dbReference type="Proteomes" id="UP000440578">
    <property type="component" value="Unassembled WGS sequence"/>
</dbReference>
<feature type="domain" description="Integrator complex subunit 5 N-terminal" evidence="2">
    <location>
        <begin position="12"/>
        <end position="215"/>
    </location>
</feature>
<dbReference type="GO" id="GO:0034472">
    <property type="term" value="P:snRNA 3'-end processing"/>
    <property type="evidence" value="ECO:0007669"/>
    <property type="project" value="TreeGrafter"/>
</dbReference>
<dbReference type="PANTHER" id="PTHR31697:SF2">
    <property type="entry name" value="INTEGRATOR COMPLEX SUBUNIT 5"/>
    <property type="match status" value="1"/>
</dbReference>
<keyword evidence="5" id="KW-1185">Reference proteome</keyword>
<dbReference type="InterPro" id="IPR040316">
    <property type="entry name" value="INTS5"/>
</dbReference>
<name>A0A6A4UVA9_AMPAM</name>
<dbReference type="Pfam" id="PF14838">
    <property type="entry name" value="INTS5_C"/>
    <property type="match status" value="1"/>
</dbReference>
<evidence type="ECO:0000259" key="3">
    <source>
        <dbReference type="Pfam" id="PF14838"/>
    </source>
</evidence>
<sequence length="956" mass="103649">MAAAAADRSESVRDDLRRFLRGATHETRLSQQELTHTALKLLRSLPAARQAGLEYLSTVLGECTAQFVTQLEEGDTPEGAAAAAGGEDDLVAEIGATLSSLLEAAPAGWVPLISAWALELLGRLSARYAARAHVPHSAGLNDSVQLWLCCPATRALVTVTVQCVRRDTDVCIKPLLETSATYTPHFDWVVAHIGSCFPGTIIERVLAVGLREFCAQKPTDAGELSGQLNSVVSILGHLADRNSSEICEALKALFQESVGPPESPGAPPSTSATTGGGSSSEETRLATVPFLLHLASLSPMLLITLSTEIAKTVTAQQLAVVAEQLPSWIPRHFGTTESLLSLAVHLVLGPSTRSMAREMQLGCERGAITLLQLLLRAADHGESVGRAAEHLLERVLSELQRLVFDCQPGSAPDVPLLTALPDALPQLAAHLSADDQRARRCVQLLATAATARGPSAAAHTLSRLLERPELRLATPLRMLRALESNFPTVFVEAFRHASAESAAPERVLRSVVRLLRWERRQQAGAWLQTPLAGAVSECAPLLAERLTELGTADAAIEALALLELPDSLAGSRQLSLADSVVGYLFYCLRRGDRPAAMLRRTRLAQQLLARLAGQPVCLPAVLRALLHAALQPHLAPLLGASEGRPPPGPASRSLLEENRLHWRIVTVPQAHTTVFHAGVIGEGRRPDAAPPVLPPAAARLNCELVVETVSRCLAAARSPDDAARTLALLLVEFISPDVMFNGLPWPEEEFMKVTMERDLKMRRFFDDHPLSWCLLELVARRPPAICYCSVLLRALAATLIQHWSSTQESLASKCSSQLEVTERLLYVMALGRLLPPPLTLIPEMLASLTSHEVYLLLTDVWAYMRDTVPTPAAFTLDANGVTSRSFPPLESRFTTNLLLVLQNNVAKLGHLFPQVRAAIANDQARNGIPVGLERDMAIMRERERERERDREGREGM</sequence>
<organism evidence="4 5">
    <name type="scientific">Amphibalanus amphitrite</name>
    <name type="common">Striped barnacle</name>
    <name type="synonym">Balanus amphitrite</name>
    <dbReference type="NCBI Taxonomy" id="1232801"/>
    <lineage>
        <taxon>Eukaryota</taxon>
        <taxon>Metazoa</taxon>
        <taxon>Ecdysozoa</taxon>
        <taxon>Arthropoda</taxon>
        <taxon>Crustacea</taxon>
        <taxon>Multicrustacea</taxon>
        <taxon>Cirripedia</taxon>
        <taxon>Thoracica</taxon>
        <taxon>Thoracicalcarea</taxon>
        <taxon>Balanomorpha</taxon>
        <taxon>Balanoidea</taxon>
        <taxon>Balanidae</taxon>
        <taxon>Amphibalaninae</taxon>
        <taxon>Amphibalanus</taxon>
    </lineage>
</organism>
<dbReference type="InterPro" id="IPR029445">
    <property type="entry name" value="INTS5_N"/>
</dbReference>
<gene>
    <name evidence="4" type="primary">Ints5</name>
    <name evidence="4" type="ORF">FJT64_013927</name>
</gene>
<feature type="domain" description="Integrator complex subunit 5 C-terminal" evidence="3">
    <location>
        <begin position="228"/>
        <end position="908"/>
    </location>
</feature>
<dbReference type="OrthoDB" id="69088at2759"/>
<accession>A0A6A4UVA9</accession>
<feature type="region of interest" description="Disordered" evidence="1">
    <location>
        <begin position="258"/>
        <end position="281"/>
    </location>
</feature>
<dbReference type="PANTHER" id="PTHR31697">
    <property type="entry name" value="INTEGRATOR COMPLEX SUBUNIT 5"/>
    <property type="match status" value="1"/>
</dbReference>
<evidence type="ECO:0000313" key="4">
    <source>
        <dbReference type="EMBL" id="KAF0287657.1"/>
    </source>
</evidence>
<evidence type="ECO:0000256" key="1">
    <source>
        <dbReference type="SAM" id="MobiDB-lite"/>
    </source>
</evidence>
<evidence type="ECO:0000259" key="2">
    <source>
        <dbReference type="Pfam" id="PF14837"/>
    </source>
</evidence>
<protein>
    <submittedName>
        <fullName evidence="4">Integrator complex subunit 5</fullName>
    </submittedName>
</protein>
<dbReference type="AlphaFoldDB" id="A0A6A4UVA9"/>
<dbReference type="Pfam" id="PF14837">
    <property type="entry name" value="INTS5_N"/>
    <property type="match status" value="1"/>
</dbReference>
<proteinExistence type="predicted"/>
<reference evidence="4 5" key="1">
    <citation type="submission" date="2019-07" db="EMBL/GenBank/DDBJ databases">
        <title>Draft genome assembly of a fouling barnacle, Amphibalanus amphitrite (Darwin, 1854): The first reference genome for Thecostraca.</title>
        <authorList>
            <person name="Kim W."/>
        </authorList>
    </citation>
    <scope>NUCLEOTIDE SEQUENCE [LARGE SCALE GENOMIC DNA]</scope>
    <source>
        <strain evidence="4">SNU_AA5</strain>
        <tissue evidence="4">Soma without cirri and trophi</tissue>
    </source>
</reference>
<dbReference type="EMBL" id="VIIS01002176">
    <property type="protein sequence ID" value="KAF0287657.1"/>
    <property type="molecule type" value="Genomic_DNA"/>
</dbReference>